<dbReference type="SUPFAM" id="SSF48452">
    <property type="entry name" value="TPR-like"/>
    <property type="match status" value="1"/>
</dbReference>
<organism evidence="2">
    <name type="scientific">Noctiluca scintillans</name>
    <name type="common">Sea sparkle</name>
    <name type="synonym">Red tide dinoflagellate</name>
    <dbReference type="NCBI Taxonomy" id="2966"/>
    <lineage>
        <taxon>Eukaryota</taxon>
        <taxon>Sar</taxon>
        <taxon>Alveolata</taxon>
        <taxon>Dinophyceae</taxon>
        <taxon>Noctilucales</taxon>
        <taxon>Noctilucaceae</taxon>
        <taxon>Noctiluca</taxon>
    </lineage>
</organism>
<evidence type="ECO:0000313" key="2">
    <source>
        <dbReference type="EMBL" id="CAD8828563.1"/>
    </source>
</evidence>
<accession>A0A7S0ZPW8</accession>
<reference evidence="2" key="1">
    <citation type="submission" date="2021-01" db="EMBL/GenBank/DDBJ databases">
        <authorList>
            <person name="Corre E."/>
            <person name="Pelletier E."/>
            <person name="Niang G."/>
            <person name="Scheremetjew M."/>
            <person name="Finn R."/>
            <person name="Kale V."/>
            <person name="Holt S."/>
            <person name="Cochrane G."/>
            <person name="Meng A."/>
            <person name="Brown T."/>
            <person name="Cohen L."/>
        </authorList>
    </citation>
    <scope>NUCLEOTIDE SEQUENCE</scope>
</reference>
<dbReference type="AlphaFoldDB" id="A0A7S0ZPW8"/>
<dbReference type="InterPro" id="IPR019734">
    <property type="entry name" value="TPR_rpt"/>
</dbReference>
<evidence type="ECO:0000256" key="1">
    <source>
        <dbReference type="SAM" id="MobiDB-lite"/>
    </source>
</evidence>
<protein>
    <submittedName>
        <fullName evidence="2">Uncharacterized protein</fullName>
    </submittedName>
</protein>
<dbReference type="SMART" id="SM00028">
    <property type="entry name" value="TPR"/>
    <property type="match status" value="3"/>
</dbReference>
<dbReference type="InterPro" id="IPR011990">
    <property type="entry name" value="TPR-like_helical_dom_sf"/>
</dbReference>
<sequence length="514" mass="56976">MGGDTVCKDVLAKAEVDRGSNFHKRGKVLEAVSCYEKALQYLDVCETKVIPLVRRSEVVAEALHLLAAARTQLLQKNYGGAEEDDEIDDSCDRGQRVPCSISPSEQAVVQHSVAMMKAALECLPGGADEKRARIMHSTGVALILLGADSSKEALDNFRRSVQLLPNWWSARVNLCKAIRRRAKCAPMDEQRKLDEEAVCCMREMASQRPDEPRAFYRLGMALKSVGKTSEAIEALETHVSKTELLGLEATGKLPHTRHWLAVLKGETTTTAPPEYVSELFDYYAEKFEHHLVEKLHYNTPSLLMEDLACVDLSAVHRCADLGCGTGLMGPPLRAHGLRGLLEGVDLSEGMLLQCHKKGGRGVGYDRLLCGDVADIFTHLPTEPSMEEPVPVERPERNPEREKRGSSEASFFQLVVAADVFVYIGDLLPVVRIVSQWLAVQGVFAFSTECVHQSGPFEYRITETGRYVHNPDFIRQLCEGEGLEFVSVRPVVLRMNGGKPVTGHIHVMRKLCEQS</sequence>
<proteinExistence type="predicted"/>
<name>A0A7S0ZPW8_NOCSC</name>
<dbReference type="InterPro" id="IPR029063">
    <property type="entry name" value="SAM-dependent_MTases_sf"/>
</dbReference>
<gene>
    <name evidence="2" type="ORF">NSCI0253_LOCUS2909</name>
</gene>
<dbReference type="EMBL" id="HBFQ01004182">
    <property type="protein sequence ID" value="CAD8828563.1"/>
    <property type="molecule type" value="Transcribed_RNA"/>
</dbReference>
<dbReference type="Gene3D" id="3.40.50.150">
    <property type="entry name" value="Vaccinia Virus protein VP39"/>
    <property type="match status" value="1"/>
</dbReference>
<dbReference type="Gene3D" id="1.25.40.10">
    <property type="entry name" value="Tetratricopeptide repeat domain"/>
    <property type="match status" value="1"/>
</dbReference>
<feature type="region of interest" description="Disordered" evidence="1">
    <location>
        <begin position="383"/>
        <end position="404"/>
    </location>
</feature>
<feature type="compositionally biased region" description="Basic and acidic residues" evidence="1">
    <location>
        <begin position="390"/>
        <end position="404"/>
    </location>
</feature>
<dbReference type="SUPFAM" id="SSF53335">
    <property type="entry name" value="S-adenosyl-L-methionine-dependent methyltransferases"/>
    <property type="match status" value="1"/>
</dbReference>